<dbReference type="InterPro" id="IPR056798">
    <property type="entry name" value="ADH_Fe_C"/>
</dbReference>
<comment type="similarity">
    <text evidence="2">Belongs to the iron-containing alcohol dehydrogenase family.</text>
</comment>
<protein>
    <submittedName>
        <fullName evidence="7">Iron-containing alcohol dehydrogenase</fullName>
    </submittedName>
</protein>
<dbReference type="Gene3D" id="3.40.50.1970">
    <property type="match status" value="1"/>
</dbReference>
<feature type="domain" description="Alcohol dehydrogenase iron-type/glycerol dehydrogenase GldA" evidence="5">
    <location>
        <begin position="15"/>
        <end position="184"/>
    </location>
</feature>
<comment type="cofactor">
    <cofactor evidence="1">
        <name>Fe cation</name>
        <dbReference type="ChEBI" id="CHEBI:24875"/>
    </cofactor>
</comment>
<evidence type="ECO:0000313" key="8">
    <source>
        <dbReference type="Proteomes" id="UP000265882"/>
    </source>
</evidence>
<keyword evidence="4" id="KW-0520">NAD</keyword>
<dbReference type="GO" id="GO:0004022">
    <property type="term" value="F:alcohol dehydrogenase (NAD+) activity"/>
    <property type="evidence" value="ECO:0007669"/>
    <property type="project" value="TreeGrafter"/>
</dbReference>
<dbReference type="InterPro" id="IPR039697">
    <property type="entry name" value="Alcohol_dehydrogenase_Fe"/>
</dbReference>
<evidence type="ECO:0000259" key="6">
    <source>
        <dbReference type="Pfam" id="PF25137"/>
    </source>
</evidence>
<dbReference type="InterPro" id="IPR001670">
    <property type="entry name" value="ADH_Fe/GldA"/>
</dbReference>
<dbReference type="EMBL" id="QZKU01000099">
    <property type="protein sequence ID" value="RJP18578.1"/>
    <property type="molecule type" value="Genomic_DNA"/>
</dbReference>
<comment type="caution">
    <text evidence="7">The sequence shown here is derived from an EMBL/GenBank/DDBJ whole genome shotgun (WGS) entry which is preliminary data.</text>
</comment>
<dbReference type="Pfam" id="PF25137">
    <property type="entry name" value="ADH_Fe_C"/>
    <property type="match status" value="1"/>
</dbReference>
<proteinExistence type="inferred from homology"/>
<sequence length="391" mass="41522">MSEIISGKTSIFYSPPKIIFGLSSASAVAGEVKRLGGTKALIVTDRILLEANVIRPLLESLTGGEIPYSIYDGVEPDPPAPLVDEAAEKLRSEGCDFVIGIGGASSLDVAKGVSLVGTNGGEVISLIGFEQVPKRGLPKILMSTTHSAGGELSQYVIMVASKEDHSVVPIISEFAIPEVAIMDPLLTLSMPPTVTVDTSIDTFATAIEAIVASNASPFSDVFAERALELAARYLPVVWAKGSNVTARYYMSMAATMAGLAFISSSVGAVHALSYPLAGKYHLTHGRSLAAVLPHVMDFNRAGNPERYARVAELTGKGTEGLTALEASELAVEGVTDILDAVEVSYRLQDYGASQNDIETLTEEAMATAPFFEYNPRDFNERNIKEIYQAAL</sequence>
<dbReference type="CDD" id="cd08551">
    <property type="entry name" value="Fe-ADH"/>
    <property type="match status" value="1"/>
</dbReference>
<evidence type="ECO:0000256" key="4">
    <source>
        <dbReference type="ARBA" id="ARBA00023027"/>
    </source>
</evidence>
<dbReference type="Pfam" id="PF00465">
    <property type="entry name" value="Fe-ADH"/>
    <property type="match status" value="1"/>
</dbReference>
<dbReference type="InterPro" id="IPR018211">
    <property type="entry name" value="ADH_Fe_CS"/>
</dbReference>
<evidence type="ECO:0000313" key="7">
    <source>
        <dbReference type="EMBL" id="RJP18578.1"/>
    </source>
</evidence>
<evidence type="ECO:0000256" key="2">
    <source>
        <dbReference type="ARBA" id="ARBA00007358"/>
    </source>
</evidence>
<dbReference type="PANTHER" id="PTHR11496:SF102">
    <property type="entry name" value="ALCOHOL DEHYDROGENASE 4"/>
    <property type="match status" value="1"/>
</dbReference>
<dbReference type="AlphaFoldDB" id="A0A3A4NAZ6"/>
<dbReference type="FunFam" id="3.40.50.1970:FF:000003">
    <property type="entry name" value="Alcohol dehydrogenase, iron-containing"/>
    <property type="match status" value="1"/>
</dbReference>
<dbReference type="PROSITE" id="PS00913">
    <property type="entry name" value="ADH_IRON_1"/>
    <property type="match status" value="1"/>
</dbReference>
<gene>
    <name evidence="7" type="ORF">C4520_14170</name>
</gene>
<dbReference type="GO" id="GO:0046872">
    <property type="term" value="F:metal ion binding"/>
    <property type="evidence" value="ECO:0007669"/>
    <property type="project" value="InterPro"/>
</dbReference>
<dbReference type="Proteomes" id="UP000265882">
    <property type="component" value="Unassembled WGS sequence"/>
</dbReference>
<evidence type="ECO:0000256" key="1">
    <source>
        <dbReference type="ARBA" id="ARBA00001962"/>
    </source>
</evidence>
<evidence type="ECO:0000259" key="5">
    <source>
        <dbReference type="Pfam" id="PF00465"/>
    </source>
</evidence>
<dbReference type="PANTHER" id="PTHR11496">
    <property type="entry name" value="ALCOHOL DEHYDROGENASE"/>
    <property type="match status" value="1"/>
</dbReference>
<keyword evidence="3" id="KW-0560">Oxidoreductase</keyword>
<reference evidence="7 8" key="1">
    <citation type="journal article" date="2017" name="ISME J.">
        <title>Energy and carbon metabolisms in a deep terrestrial subsurface fluid microbial community.</title>
        <authorList>
            <person name="Momper L."/>
            <person name="Jungbluth S.P."/>
            <person name="Lee M.D."/>
            <person name="Amend J.P."/>
        </authorList>
    </citation>
    <scope>NUCLEOTIDE SEQUENCE [LARGE SCALE GENOMIC DNA]</scope>
    <source>
        <strain evidence="7">SURF_5</strain>
    </source>
</reference>
<dbReference type="SUPFAM" id="SSF56796">
    <property type="entry name" value="Dehydroquinate synthase-like"/>
    <property type="match status" value="1"/>
</dbReference>
<feature type="domain" description="Fe-containing alcohol dehydrogenase-like C-terminal" evidence="6">
    <location>
        <begin position="195"/>
        <end position="391"/>
    </location>
</feature>
<organism evidence="7 8">
    <name type="scientific">Abyssobacteria bacterium (strain SURF_5)</name>
    <dbReference type="NCBI Taxonomy" id="2093360"/>
    <lineage>
        <taxon>Bacteria</taxon>
        <taxon>Pseudomonadati</taxon>
        <taxon>Candidatus Hydrogenedentota</taxon>
        <taxon>Candidatus Abyssobacteria</taxon>
    </lineage>
</organism>
<name>A0A3A4NAZ6_ABYX5</name>
<accession>A0A3A4NAZ6</accession>
<dbReference type="Gene3D" id="1.20.1090.10">
    <property type="entry name" value="Dehydroquinate synthase-like - alpha domain"/>
    <property type="match status" value="1"/>
</dbReference>
<evidence type="ECO:0000256" key="3">
    <source>
        <dbReference type="ARBA" id="ARBA00023002"/>
    </source>
</evidence>